<reference evidence="1 2" key="1">
    <citation type="journal article" date="2021" name="Sci. Rep.">
        <title>The genome of the diatom Chaetoceros tenuissimus carries an ancient integrated fragment of an extant virus.</title>
        <authorList>
            <person name="Hongo Y."/>
            <person name="Kimura K."/>
            <person name="Takaki Y."/>
            <person name="Yoshida Y."/>
            <person name="Baba S."/>
            <person name="Kobayashi G."/>
            <person name="Nagasaki K."/>
            <person name="Hano T."/>
            <person name="Tomaru Y."/>
        </authorList>
    </citation>
    <scope>NUCLEOTIDE SEQUENCE [LARGE SCALE GENOMIC DNA]</scope>
    <source>
        <strain evidence="1 2">NIES-3715</strain>
    </source>
</reference>
<comment type="caution">
    <text evidence="1">The sequence shown here is derived from an EMBL/GenBank/DDBJ whole genome shotgun (WGS) entry which is preliminary data.</text>
</comment>
<protein>
    <submittedName>
        <fullName evidence="1">Surface antigen BspA-like</fullName>
    </submittedName>
</protein>
<accession>A0AAD3H919</accession>
<keyword evidence="2" id="KW-1185">Reference proteome</keyword>
<proteinExistence type="predicted"/>
<dbReference type="PANTHER" id="PTHR45661:SF3">
    <property type="entry name" value="IG-LIKE DOMAIN-CONTAINING PROTEIN"/>
    <property type="match status" value="1"/>
</dbReference>
<organism evidence="1 2">
    <name type="scientific">Chaetoceros tenuissimus</name>
    <dbReference type="NCBI Taxonomy" id="426638"/>
    <lineage>
        <taxon>Eukaryota</taxon>
        <taxon>Sar</taxon>
        <taxon>Stramenopiles</taxon>
        <taxon>Ochrophyta</taxon>
        <taxon>Bacillariophyta</taxon>
        <taxon>Coscinodiscophyceae</taxon>
        <taxon>Chaetocerotophycidae</taxon>
        <taxon>Chaetocerotales</taxon>
        <taxon>Chaetocerotaceae</taxon>
        <taxon>Chaetoceros</taxon>
    </lineage>
</organism>
<dbReference type="Pfam" id="PF13306">
    <property type="entry name" value="LRR_5"/>
    <property type="match status" value="1"/>
</dbReference>
<dbReference type="InterPro" id="IPR032675">
    <property type="entry name" value="LRR_dom_sf"/>
</dbReference>
<dbReference type="EMBL" id="BLLK01000047">
    <property type="protein sequence ID" value="GFH55112.1"/>
    <property type="molecule type" value="Genomic_DNA"/>
</dbReference>
<name>A0AAD3H919_9STRA</name>
<evidence type="ECO:0000313" key="2">
    <source>
        <dbReference type="Proteomes" id="UP001054902"/>
    </source>
</evidence>
<sequence length="217" mass="24783">MGSHLVLPGVEIIPEFTFFDCINIETVFMDDIVRRIEKDAFSHCTDLAFIKLSRNLEYVGQTAFWSCDSLTSIFIPQSCRAIGEWAFQCCKKLIIVSIPQNVQLGRGVFECTALIKKSPLQLDGYGGYDEEHDEEAVQWFRSINNDEIHSLHRACSCFNPLSEIIHDLVKRLGIDAMRMKNSIGITPSQYLEANTFTTISEKEIINRYILDSSIEWC</sequence>
<dbReference type="Gene3D" id="3.80.10.10">
    <property type="entry name" value="Ribonuclease Inhibitor"/>
    <property type="match status" value="1"/>
</dbReference>
<dbReference type="Proteomes" id="UP001054902">
    <property type="component" value="Unassembled WGS sequence"/>
</dbReference>
<dbReference type="PANTHER" id="PTHR45661">
    <property type="entry name" value="SURFACE ANTIGEN"/>
    <property type="match status" value="1"/>
</dbReference>
<dbReference type="InterPro" id="IPR053139">
    <property type="entry name" value="Surface_bspA-like"/>
</dbReference>
<dbReference type="AlphaFoldDB" id="A0AAD3H919"/>
<evidence type="ECO:0000313" key="1">
    <source>
        <dbReference type="EMBL" id="GFH55112.1"/>
    </source>
</evidence>
<dbReference type="SUPFAM" id="SSF52058">
    <property type="entry name" value="L domain-like"/>
    <property type="match status" value="1"/>
</dbReference>
<dbReference type="InterPro" id="IPR026906">
    <property type="entry name" value="LRR_5"/>
</dbReference>
<gene>
    <name evidence="1" type="ORF">CTEN210_11588</name>
</gene>